<comment type="caution">
    <text evidence="2">The sequence shown here is derived from an EMBL/GenBank/DDBJ whole genome shotgun (WGS) entry which is preliminary data.</text>
</comment>
<feature type="compositionally biased region" description="Acidic residues" evidence="1">
    <location>
        <begin position="59"/>
        <end position="104"/>
    </location>
</feature>
<dbReference type="PATRIC" id="fig|1227487.5.peg.3821"/>
<protein>
    <submittedName>
        <fullName evidence="2">Uncharacterized protein</fullName>
    </submittedName>
</protein>
<organism evidence="2 3">
    <name type="scientific">Halogeometricum pallidum JCM 14848</name>
    <dbReference type="NCBI Taxonomy" id="1227487"/>
    <lineage>
        <taxon>Archaea</taxon>
        <taxon>Methanobacteriati</taxon>
        <taxon>Methanobacteriota</taxon>
        <taxon>Stenosarchaea group</taxon>
        <taxon>Halobacteria</taxon>
        <taxon>Halobacteriales</taxon>
        <taxon>Haloferacaceae</taxon>
        <taxon>Halogeometricum</taxon>
    </lineage>
</organism>
<accession>M0CVD2</accession>
<dbReference type="InParanoid" id="M0CVD2"/>
<feature type="compositionally biased region" description="Basic and acidic residues" evidence="1">
    <location>
        <begin position="105"/>
        <end position="123"/>
    </location>
</feature>
<dbReference type="InterPro" id="IPR011989">
    <property type="entry name" value="ARM-like"/>
</dbReference>
<reference evidence="2 3" key="1">
    <citation type="journal article" date="2014" name="PLoS Genet.">
        <title>Phylogenetically driven sequencing of extremely halophilic archaea reveals strategies for static and dynamic osmo-response.</title>
        <authorList>
            <person name="Becker E.A."/>
            <person name="Seitzer P.M."/>
            <person name="Tritt A."/>
            <person name="Larsen D."/>
            <person name="Krusor M."/>
            <person name="Yao A.I."/>
            <person name="Wu D."/>
            <person name="Madern D."/>
            <person name="Eisen J.A."/>
            <person name="Darling A.E."/>
            <person name="Facciotti M.T."/>
        </authorList>
    </citation>
    <scope>NUCLEOTIDE SEQUENCE [LARGE SCALE GENOMIC DNA]</scope>
    <source>
        <strain evidence="2 3">JCM 14848</strain>
    </source>
</reference>
<dbReference type="eggNOG" id="arCOG04653">
    <property type="taxonomic scope" value="Archaea"/>
</dbReference>
<dbReference type="OrthoDB" id="293146at2157"/>
<sequence>MSDGDDETPAETPEETNETPEQTEEASADTSEETAETTDASAESEEITAESLNERLDSAEEDLEAAETEDDLDAVEAELDDIESDIEAADLPEPDEEEDDEDADDPRADLEARLSDLREDLESQRGPYAEDVVDDIESSKTKITDTRWTERGQEEIVEVVESFAVDVNEILDASVSVDGESEENLTAALDEAVEAVESAGLDADDDEETIAALIEATDELEAGLEDAQEWDDLQTNEKLRAEGFFDVLGHYKDYPPELSAIQEWEQRGRADMIMLAKDSLQSEFMQAHCMDAFVRMGDPAVFDEMHQLAERRNKKAIRALGTMGSAADDAVEALTEYVDTDSDPALQKVTFKALGEIGSPAATQAVADKLVMDNDNVRPYAARSLGLIGDTRAVKPLKDTLANDDSDTVRAAAAWALRQIGTKEALEAAADYSDERSFLVQHEAELADDSLGDTDAPRA</sequence>
<dbReference type="EMBL" id="AOIV01000043">
    <property type="protein sequence ID" value="ELZ26563.1"/>
    <property type="molecule type" value="Genomic_DNA"/>
</dbReference>
<evidence type="ECO:0000313" key="2">
    <source>
        <dbReference type="EMBL" id="ELZ26563.1"/>
    </source>
</evidence>
<dbReference type="InterPro" id="IPR004155">
    <property type="entry name" value="PBS_lyase_HEAT"/>
</dbReference>
<dbReference type="Pfam" id="PF13646">
    <property type="entry name" value="HEAT_2"/>
    <property type="match status" value="1"/>
</dbReference>
<keyword evidence="3" id="KW-1185">Reference proteome</keyword>
<dbReference type="AlphaFoldDB" id="M0CVD2"/>
<dbReference type="GO" id="GO:0016491">
    <property type="term" value="F:oxidoreductase activity"/>
    <property type="evidence" value="ECO:0007669"/>
    <property type="project" value="TreeGrafter"/>
</dbReference>
<gene>
    <name evidence="2" type="ORF">C474_19229</name>
</gene>
<name>M0CVD2_HALPD</name>
<feature type="region of interest" description="Disordered" evidence="1">
    <location>
        <begin position="1"/>
        <end position="133"/>
    </location>
</feature>
<dbReference type="InterPro" id="IPR016024">
    <property type="entry name" value="ARM-type_fold"/>
</dbReference>
<dbReference type="SMART" id="SM00567">
    <property type="entry name" value="EZ_HEAT"/>
    <property type="match status" value="3"/>
</dbReference>
<dbReference type="PANTHER" id="PTHR12697">
    <property type="entry name" value="PBS LYASE HEAT-LIKE PROTEIN"/>
    <property type="match status" value="1"/>
</dbReference>
<proteinExistence type="predicted"/>
<dbReference type="PANTHER" id="PTHR12697:SF5">
    <property type="entry name" value="DEOXYHYPUSINE HYDROXYLASE"/>
    <property type="match status" value="1"/>
</dbReference>
<dbReference type="RefSeq" id="WP_008389655.1">
    <property type="nucleotide sequence ID" value="NZ_AOIV01000043.1"/>
</dbReference>
<feature type="compositionally biased region" description="Acidic residues" evidence="1">
    <location>
        <begin position="1"/>
        <end position="48"/>
    </location>
</feature>
<dbReference type="SUPFAM" id="SSF48371">
    <property type="entry name" value="ARM repeat"/>
    <property type="match status" value="1"/>
</dbReference>
<evidence type="ECO:0000256" key="1">
    <source>
        <dbReference type="SAM" id="MobiDB-lite"/>
    </source>
</evidence>
<dbReference type="Gene3D" id="1.25.10.10">
    <property type="entry name" value="Leucine-rich Repeat Variant"/>
    <property type="match status" value="2"/>
</dbReference>
<evidence type="ECO:0000313" key="3">
    <source>
        <dbReference type="Proteomes" id="UP000011513"/>
    </source>
</evidence>
<dbReference type="Proteomes" id="UP000011513">
    <property type="component" value="Unassembled WGS sequence"/>
</dbReference>